<organism evidence="10 11">
    <name type="scientific">Aureobasidium subglaciale (strain EXF-2481)</name>
    <name type="common">Aureobasidium pullulans var. subglaciale</name>
    <dbReference type="NCBI Taxonomy" id="1043005"/>
    <lineage>
        <taxon>Eukaryota</taxon>
        <taxon>Fungi</taxon>
        <taxon>Dikarya</taxon>
        <taxon>Ascomycota</taxon>
        <taxon>Pezizomycotina</taxon>
        <taxon>Dothideomycetes</taxon>
        <taxon>Dothideomycetidae</taxon>
        <taxon>Dothideales</taxon>
        <taxon>Saccotheciaceae</taxon>
        <taxon>Aureobasidium</taxon>
    </lineage>
</organism>
<dbReference type="InParanoid" id="A0A074Y140"/>
<dbReference type="SUPFAM" id="SSF103473">
    <property type="entry name" value="MFS general substrate transporter"/>
    <property type="match status" value="1"/>
</dbReference>
<feature type="transmembrane region" description="Helical" evidence="8">
    <location>
        <begin position="331"/>
        <end position="352"/>
    </location>
</feature>
<dbReference type="AlphaFoldDB" id="A0A074Y140"/>
<evidence type="ECO:0000256" key="5">
    <source>
        <dbReference type="ARBA" id="ARBA00022989"/>
    </source>
</evidence>
<dbReference type="Proteomes" id="UP000030641">
    <property type="component" value="Unassembled WGS sequence"/>
</dbReference>
<comment type="subcellular location">
    <subcellularLocation>
        <location evidence="1">Membrane</location>
        <topology evidence="1">Multi-pass membrane protein</topology>
    </subcellularLocation>
</comment>
<dbReference type="Gene3D" id="1.20.1250.20">
    <property type="entry name" value="MFS general substrate transporter like domains"/>
    <property type="match status" value="1"/>
</dbReference>
<gene>
    <name evidence="10" type="ORF">AUEXF2481DRAFT_701769</name>
</gene>
<dbReference type="HOGENOM" id="CLU_001265_30_3_1"/>
<name>A0A074Y140_AURSE</name>
<feature type="transmembrane region" description="Helical" evidence="8">
    <location>
        <begin position="112"/>
        <end position="134"/>
    </location>
</feature>
<feature type="transmembrane region" description="Helical" evidence="8">
    <location>
        <begin position="175"/>
        <end position="197"/>
    </location>
</feature>
<feature type="transmembrane region" description="Helical" evidence="8">
    <location>
        <begin position="146"/>
        <end position="163"/>
    </location>
</feature>
<evidence type="ECO:0000313" key="11">
    <source>
        <dbReference type="Proteomes" id="UP000030641"/>
    </source>
</evidence>
<dbReference type="GeneID" id="25370847"/>
<dbReference type="OMA" id="TFCCSIG"/>
<dbReference type="PRINTS" id="PR00171">
    <property type="entry name" value="SUGRTRNSPORT"/>
</dbReference>
<evidence type="ECO:0000256" key="6">
    <source>
        <dbReference type="ARBA" id="ARBA00023136"/>
    </source>
</evidence>
<keyword evidence="3 7" id="KW-0813">Transport</keyword>
<accession>A0A074Y140</accession>
<keyword evidence="4 8" id="KW-0812">Transmembrane</keyword>
<keyword evidence="11" id="KW-1185">Reference proteome</keyword>
<dbReference type="InterPro" id="IPR005828">
    <property type="entry name" value="MFS_sugar_transport-like"/>
</dbReference>
<feature type="transmembrane region" description="Helical" evidence="8">
    <location>
        <begin position="359"/>
        <end position="378"/>
    </location>
</feature>
<dbReference type="GO" id="GO:0016020">
    <property type="term" value="C:membrane"/>
    <property type="evidence" value="ECO:0007669"/>
    <property type="project" value="UniProtKB-SubCell"/>
</dbReference>
<evidence type="ECO:0000256" key="1">
    <source>
        <dbReference type="ARBA" id="ARBA00004141"/>
    </source>
</evidence>
<dbReference type="InterPro" id="IPR003663">
    <property type="entry name" value="Sugar/inositol_transpt"/>
</dbReference>
<dbReference type="InterPro" id="IPR036259">
    <property type="entry name" value="MFS_trans_sf"/>
</dbReference>
<protein>
    <recommendedName>
        <fullName evidence="9">Major facilitator superfamily (MFS) profile domain-containing protein</fullName>
    </recommendedName>
</protein>
<feature type="transmembrane region" description="Helical" evidence="8">
    <location>
        <begin position="304"/>
        <end position="325"/>
    </location>
</feature>
<reference evidence="10 11" key="1">
    <citation type="journal article" date="2014" name="BMC Genomics">
        <title>Genome sequencing of four Aureobasidium pullulans varieties: biotechnological potential, stress tolerance, and description of new species.</title>
        <authorList>
            <person name="Gostin Ar C."/>
            <person name="Ohm R.A."/>
            <person name="Kogej T."/>
            <person name="Sonjak S."/>
            <person name="Turk M."/>
            <person name="Zajc J."/>
            <person name="Zalar P."/>
            <person name="Grube M."/>
            <person name="Sun H."/>
            <person name="Han J."/>
            <person name="Sharma A."/>
            <person name="Chiniquy J."/>
            <person name="Ngan C.Y."/>
            <person name="Lipzen A."/>
            <person name="Barry K."/>
            <person name="Grigoriev I.V."/>
            <person name="Gunde-Cimerman N."/>
        </authorList>
    </citation>
    <scope>NUCLEOTIDE SEQUENCE [LARGE SCALE GENOMIC DNA]</scope>
    <source>
        <strain evidence="10 11">EXF-2481</strain>
    </source>
</reference>
<dbReference type="PANTHER" id="PTHR48022">
    <property type="entry name" value="PLASTIDIC GLUCOSE TRANSPORTER 4"/>
    <property type="match status" value="1"/>
</dbReference>
<dbReference type="NCBIfam" id="TIGR00879">
    <property type="entry name" value="SP"/>
    <property type="match status" value="1"/>
</dbReference>
<feature type="transmembrane region" description="Helical" evidence="8">
    <location>
        <begin position="398"/>
        <end position="417"/>
    </location>
</feature>
<evidence type="ECO:0000256" key="7">
    <source>
        <dbReference type="RuleBase" id="RU003346"/>
    </source>
</evidence>
<sequence length="516" mass="56816">MTSPTFIKLKGQNLVYAVTFACSIGFLLFGYDLGFMGGLTTSTTFLRTFEDPNASLLGFLVSSYEIGALLGAVFVFLLGDRFGRKPIMVTGAVVVSVGAAVQTSSFGSAQFIVGRIVAGFGLGMMTSVIPIWLIECATPKSRGRMMAMQLSNLIMGLIIANWLDYGMAFFTTSVQWRFPCAFQIVFVLIAVSLVPLLPESPRYLAKMGKVEKARYNLAALRGLALDDDELKLEIRQIQIAIDLENEETGGWSDIVKDGGISGSTRVAIAMLANALQQLTGSNVMSSYGSYIFQTSIGLSRHDSLLAAGGLQIFFFLSSIIPWFIIDRVGRRKLFMFGSAGMAICMGLSAVFIGVKGYNLGYGAAVMLYLYQTCFTVGWQSNMWVYPSELLPLKLRLRGAALSVVIQWLTTFLVVEITPIMITNIGYKSYIIFAAINLVTIFIVYFYFPETSNLPLEAVDILFRDRQAGQRPSIYRVVRDTTDKDFLAGVEMELRADVEDAEVKQGTAHIEVMEKHD</sequence>
<evidence type="ECO:0000313" key="10">
    <source>
        <dbReference type="EMBL" id="KEQ91523.1"/>
    </source>
</evidence>
<evidence type="ECO:0000256" key="8">
    <source>
        <dbReference type="SAM" id="Phobius"/>
    </source>
</evidence>
<evidence type="ECO:0000256" key="3">
    <source>
        <dbReference type="ARBA" id="ARBA00022448"/>
    </source>
</evidence>
<dbReference type="OrthoDB" id="6612291at2759"/>
<dbReference type="Pfam" id="PF00083">
    <property type="entry name" value="Sugar_tr"/>
    <property type="match status" value="1"/>
</dbReference>
<comment type="similarity">
    <text evidence="2 7">Belongs to the major facilitator superfamily. Sugar transporter (TC 2.A.1.1) family.</text>
</comment>
<dbReference type="GO" id="GO:0005351">
    <property type="term" value="F:carbohydrate:proton symporter activity"/>
    <property type="evidence" value="ECO:0007669"/>
    <property type="project" value="TreeGrafter"/>
</dbReference>
<proteinExistence type="inferred from homology"/>
<feature type="transmembrane region" description="Helical" evidence="8">
    <location>
        <begin position="86"/>
        <end position="106"/>
    </location>
</feature>
<dbReference type="PROSITE" id="PS50850">
    <property type="entry name" value="MFS"/>
    <property type="match status" value="1"/>
</dbReference>
<dbReference type="RefSeq" id="XP_013340084.1">
    <property type="nucleotide sequence ID" value="XM_013484630.1"/>
</dbReference>
<evidence type="ECO:0000259" key="9">
    <source>
        <dbReference type="PROSITE" id="PS50850"/>
    </source>
</evidence>
<dbReference type="PANTHER" id="PTHR48022:SF28">
    <property type="entry name" value="MAJOR FACILITATOR SUPERFAMILY (MFS) PROFILE DOMAIN-CONTAINING PROTEIN-RELATED"/>
    <property type="match status" value="1"/>
</dbReference>
<dbReference type="InterPro" id="IPR050360">
    <property type="entry name" value="MFS_Sugar_Transporters"/>
</dbReference>
<feature type="transmembrane region" description="Helical" evidence="8">
    <location>
        <begin position="429"/>
        <end position="447"/>
    </location>
</feature>
<evidence type="ECO:0000256" key="4">
    <source>
        <dbReference type="ARBA" id="ARBA00022692"/>
    </source>
</evidence>
<keyword evidence="5 8" id="KW-1133">Transmembrane helix</keyword>
<dbReference type="InterPro" id="IPR020846">
    <property type="entry name" value="MFS_dom"/>
</dbReference>
<keyword evidence="6 8" id="KW-0472">Membrane</keyword>
<dbReference type="FunFam" id="1.20.1250.20:FF:000134">
    <property type="entry name" value="MFS sugar transporter protein"/>
    <property type="match status" value="1"/>
</dbReference>
<evidence type="ECO:0000256" key="2">
    <source>
        <dbReference type="ARBA" id="ARBA00010992"/>
    </source>
</evidence>
<feature type="transmembrane region" description="Helical" evidence="8">
    <location>
        <begin position="14"/>
        <end position="36"/>
    </location>
</feature>
<feature type="domain" description="Major facilitator superfamily (MFS) profile" evidence="9">
    <location>
        <begin position="18"/>
        <end position="451"/>
    </location>
</feature>
<dbReference type="EMBL" id="KL584777">
    <property type="protein sequence ID" value="KEQ91523.1"/>
    <property type="molecule type" value="Genomic_DNA"/>
</dbReference>
<feature type="transmembrane region" description="Helical" evidence="8">
    <location>
        <begin position="56"/>
        <end position="79"/>
    </location>
</feature>